<gene>
    <name evidence="1" type="ORF">IFDJLNFL_2275</name>
    <name evidence="2" type="ORF">MTDSW087_04082</name>
</gene>
<evidence type="ECO:0000313" key="2">
    <source>
        <dbReference type="EMBL" id="VUF14362.1"/>
    </source>
</evidence>
<reference evidence="1" key="2">
    <citation type="journal article" date="2021" name="Front. Microbiol.">
        <title>Comprehensive Comparative Genomics and Phenotyping of Methylobacterium Species.</title>
        <authorList>
            <person name="Alessa O."/>
            <person name="Ogura Y."/>
            <person name="Fujitani Y."/>
            <person name="Takami H."/>
            <person name="Hayashi T."/>
            <person name="Sahin N."/>
            <person name="Tani A."/>
        </authorList>
    </citation>
    <scope>NUCLEOTIDE SEQUENCE</scope>
    <source>
        <strain evidence="1">DSM 22415</strain>
    </source>
</reference>
<dbReference type="OrthoDB" id="7312911at2"/>
<dbReference type="Proteomes" id="UP001055303">
    <property type="component" value="Unassembled WGS sequence"/>
</dbReference>
<protein>
    <recommendedName>
        <fullName evidence="5">Flagellin</fullName>
    </recommendedName>
</protein>
<organism evidence="2 3">
    <name type="scientific">Methylobacterium dankookense</name>
    <dbReference type="NCBI Taxonomy" id="560405"/>
    <lineage>
        <taxon>Bacteria</taxon>
        <taxon>Pseudomonadati</taxon>
        <taxon>Pseudomonadota</taxon>
        <taxon>Alphaproteobacteria</taxon>
        <taxon>Hyphomicrobiales</taxon>
        <taxon>Methylobacteriaceae</taxon>
        <taxon>Methylobacterium</taxon>
    </lineage>
</organism>
<evidence type="ECO:0000313" key="3">
    <source>
        <dbReference type="Proteomes" id="UP000401717"/>
    </source>
</evidence>
<reference evidence="2 3" key="1">
    <citation type="submission" date="2019-06" db="EMBL/GenBank/DDBJ databases">
        <authorList>
            <person name="Rodrigo-Torres L."/>
            <person name="Arahal R. D."/>
            <person name="Lucena T."/>
        </authorList>
    </citation>
    <scope>NUCLEOTIDE SEQUENCE [LARGE SCALE GENOMIC DNA]</scope>
    <source>
        <strain evidence="2 3">SW08-7</strain>
    </source>
</reference>
<evidence type="ECO:0008006" key="5">
    <source>
        <dbReference type="Google" id="ProtNLM"/>
    </source>
</evidence>
<proteinExistence type="predicted"/>
<dbReference type="EMBL" id="CABFVH010000032">
    <property type="protein sequence ID" value="VUF14362.1"/>
    <property type="molecule type" value="Genomic_DNA"/>
</dbReference>
<dbReference type="Proteomes" id="UP000401717">
    <property type="component" value="Unassembled WGS sequence"/>
</dbReference>
<keyword evidence="4" id="KW-1185">Reference proteome</keyword>
<dbReference type="SUPFAM" id="SSF64518">
    <property type="entry name" value="Phase 1 flagellin"/>
    <property type="match status" value="2"/>
</dbReference>
<sequence>MTTIRPFAAGSYTATRNTQQILDVKSQLDTLTTQLGTGRAAETYGGLGAARTTSLSARATVSALAGYDAAITAAQTRTNIAATSLTQVITLGNSLSADLQNGLVRNANGTISSSTLAGNSLAAVIDALNQSAAGTYVFSGRNGETAPVIGYDQMLDGDPGLGLDGLKTLVAQQRTADLGTDGMGRLATARPTTTSVSLTENASAAVRANFGFTLPTAPTVTGGALTASYTPAGAATATATFAAAPTEGQRFRVVVNQPDGTQKTIDFTARANPASGDVDTFPVVADPAAAQSALATLIAPGTLASVQSAAPTDTPPGPGLSLSFAGGSPASLTVGLGTPPTQPTVGDSITIKLALHDGTTTSITLTARASAASTSASEFAIDPTDPAKTADNLAKALGNAVGAAADTTLSASATVRASEDFFAGSSSTGLAPRRLTFDAAGNATGYAQTPQAKTVIWYRGDDAGTDPRNTVTTRIGASNTVATGVRANEAPLRAVLAGMAAAAVGATGGTATADVRWQALADRAGSLLGAVSTSPSVQEIATDFGLASSSMSNAKSLNASTRNALQDTIEGVEAAPMEEVAAKLLAVQNRLQASYQITSTLSKLTLVNYMS</sequence>
<evidence type="ECO:0000313" key="1">
    <source>
        <dbReference type="EMBL" id="GJD56380.1"/>
    </source>
</evidence>
<dbReference type="RefSeq" id="WP_144766733.1">
    <property type="nucleotide sequence ID" value="NZ_BPQI01000059.1"/>
</dbReference>
<reference evidence="1" key="3">
    <citation type="submission" date="2021-08" db="EMBL/GenBank/DDBJ databases">
        <authorList>
            <person name="Tani A."/>
            <person name="Ola A."/>
            <person name="Ogura Y."/>
            <person name="Katsura K."/>
            <person name="Hayashi T."/>
        </authorList>
    </citation>
    <scope>NUCLEOTIDE SEQUENCE</scope>
    <source>
        <strain evidence="1">DSM 22415</strain>
    </source>
</reference>
<evidence type="ECO:0000313" key="4">
    <source>
        <dbReference type="Proteomes" id="UP001055303"/>
    </source>
</evidence>
<name>A0A564G2M5_9HYPH</name>
<dbReference type="AlphaFoldDB" id="A0A564G2M5"/>
<dbReference type="EMBL" id="BPQI01000059">
    <property type="protein sequence ID" value="GJD56380.1"/>
    <property type="molecule type" value="Genomic_DNA"/>
</dbReference>
<accession>A0A564G2M5</accession>